<protein>
    <submittedName>
        <fullName evidence="2">Uncharacterized protein</fullName>
    </submittedName>
</protein>
<reference evidence="2" key="1">
    <citation type="submission" date="2017-07" db="EMBL/GenBank/DDBJ databases">
        <title>Taro Niue Genome Assembly and Annotation.</title>
        <authorList>
            <person name="Atibalentja N."/>
            <person name="Keating K."/>
            <person name="Fields C.J."/>
        </authorList>
    </citation>
    <scope>NUCLEOTIDE SEQUENCE</scope>
    <source>
        <strain evidence="2">Niue_2</strain>
        <tissue evidence="2">Leaf</tissue>
    </source>
</reference>
<keyword evidence="3" id="KW-1185">Reference proteome</keyword>
<sequence length="141" mass="17242">MLDEALSAACRQEGEMEQYLEEKKASQKRPTASFQRQDKKKTVYQTPQKPPWLREVGMVERRPVRTSRDVMSRRSNRPRYREVLYFPHRRLWITEYSCKVWYKPCRRKLIPRQHSRPSWRPMRERMYGGPPYCVHALRTEQ</sequence>
<dbReference type="AlphaFoldDB" id="A0A843TPT5"/>
<gene>
    <name evidence="2" type="ORF">Taro_005404</name>
</gene>
<organism evidence="2 3">
    <name type="scientific">Colocasia esculenta</name>
    <name type="common">Wild taro</name>
    <name type="synonym">Arum esculentum</name>
    <dbReference type="NCBI Taxonomy" id="4460"/>
    <lineage>
        <taxon>Eukaryota</taxon>
        <taxon>Viridiplantae</taxon>
        <taxon>Streptophyta</taxon>
        <taxon>Embryophyta</taxon>
        <taxon>Tracheophyta</taxon>
        <taxon>Spermatophyta</taxon>
        <taxon>Magnoliopsida</taxon>
        <taxon>Liliopsida</taxon>
        <taxon>Araceae</taxon>
        <taxon>Aroideae</taxon>
        <taxon>Colocasieae</taxon>
        <taxon>Colocasia</taxon>
    </lineage>
</organism>
<dbReference type="Proteomes" id="UP000652761">
    <property type="component" value="Unassembled WGS sequence"/>
</dbReference>
<accession>A0A843TPT5</accession>
<comment type="caution">
    <text evidence="2">The sequence shown here is derived from an EMBL/GenBank/DDBJ whole genome shotgun (WGS) entry which is preliminary data.</text>
</comment>
<feature type="region of interest" description="Disordered" evidence="1">
    <location>
        <begin position="19"/>
        <end position="47"/>
    </location>
</feature>
<evidence type="ECO:0000313" key="3">
    <source>
        <dbReference type="Proteomes" id="UP000652761"/>
    </source>
</evidence>
<evidence type="ECO:0000256" key="1">
    <source>
        <dbReference type="SAM" id="MobiDB-lite"/>
    </source>
</evidence>
<evidence type="ECO:0000313" key="2">
    <source>
        <dbReference type="EMBL" id="MQL73075.1"/>
    </source>
</evidence>
<proteinExistence type="predicted"/>
<dbReference type="EMBL" id="NMUH01000152">
    <property type="protein sequence ID" value="MQL73075.1"/>
    <property type="molecule type" value="Genomic_DNA"/>
</dbReference>
<name>A0A843TPT5_COLES</name>